<dbReference type="InterPro" id="IPR011051">
    <property type="entry name" value="RmlC_Cupin_sf"/>
</dbReference>
<name>A0AAW8F4K7_9MICO</name>
<dbReference type="AlphaFoldDB" id="A0AAW8F4K7"/>
<proteinExistence type="predicted"/>
<feature type="domain" description="Cupin type-2" evidence="1">
    <location>
        <begin position="106"/>
        <end position="171"/>
    </location>
</feature>
<keyword evidence="2" id="KW-0413">Isomerase</keyword>
<dbReference type="PANTHER" id="PTHR36440:SF1">
    <property type="entry name" value="PUTATIVE (AFU_ORTHOLOGUE AFUA_8G07350)-RELATED"/>
    <property type="match status" value="1"/>
</dbReference>
<evidence type="ECO:0000313" key="3">
    <source>
        <dbReference type="Proteomes" id="UP001244427"/>
    </source>
</evidence>
<reference evidence="2 3" key="1">
    <citation type="submission" date="2023-07" db="EMBL/GenBank/DDBJ databases">
        <title>Comparative genomics of wheat-associated soil bacteria to identify genetic determinants of phenazine resistance.</title>
        <authorList>
            <person name="Mouncey N."/>
        </authorList>
    </citation>
    <scope>NUCLEOTIDE SEQUENCE [LARGE SCALE GENOMIC DNA]</scope>
    <source>
        <strain evidence="2 3">W4I9-1</strain>
    </source>
</reference>
<accession>A0AAW8F4K7</accession>
<evidence type="ECO:0000259" key="1">
    <source>
        <dbReference type="Pfam" id="PF07883"/>
    </source>
</evidence>
<comment type="caution">
    <text evidence="2">The sequence shown here is derived from an EMBL/GenBank/DDBJ whole genome shotgun (WGS) entry which is preliminary data.</text>
</comment>
<dbReference type="EMBL" id="JAUSXV010000001">
    <property type="protein sequence ID" value="MDQ0649396.1"/>
    <property type="molecule type" value="Genomic_DNA"/>
</dbReference>
<organism evidence="2 3">
    <name type="scientific">Microbacterium natoriense</name>
    <dbReference type="NCBI Taxonomy" id="284570"/>
    <lineage>
        <taxon>Bacteria</taxon>
        <taxon>Bacillati</taxon>
        <taxon>Actinomycetota</taxon>
        <taxon>Actinomycetes</taxon>
        <taxon>Micrococcales</taxon>
        <taxon>Microbacteriaceae</taxon>
        <taxon>Microbacterium</taxon>
    </lineage>
</organism>
<dbReference type="InterPro" id="IPR053146">
    <property type="entry name" value="QDO-like"/>
</dbReference>
<dbReference type="PANTHER" id="PTHR36440">
    <property type="entry name" value="PUTATIVE (AFU_ORTHOLOGUE AFUA_8G07350)-RELATED"/>
    <property type="match status" value="1"/>
</dbReference>
<dbReference type="GO" id="GO:0016853">
    <property type="term" value="F:isomerase activity"/>
    <property type="evidence" value="ECO:0007669"/>
    <property type="project" value="UniProtKB-KW"/>
</dbReference>
<sequence>MLRRTQQHPHGMGEFMARGDAEPHRLDVARAQFEFDPVIGMLDAFDRHVSTHIETLGTHRAAVETGGMNRTPLPASVVAGADIRIGTGLSRKFEGAEHGAHVSYFYVENQPGQGPGLHWHPYSETWVVLEGTARITVGDDTFLAEAGDTATGPAFVPHRFTNVGDGMLRLIGIHASPTIIQTFLDEDESARSVQA</sequence>
<dbReference type="InterPro" id="IPR014710">
    <property type="entry name" value="RmlC-like_jellyroll"/>
</dbReference>
<dbReference type="SUPFAM" id="SSF51182">
    <property type="entry name" value="RmlC-like cupins"/>
    <property type="match status" value="1"/>
</dbReference>
<dbReference type="Pfam" id="PF07883">
    <property type="entry name" value="Cupin_2"/>
    <property type="match status" value="1"/>
</dbReference>
<evidence type="ECO:0000313" key="2">
    <source>
        <dbReference type="EMBL" id="MDQ0649396.1"/>
    </source>
</evidence>
<dbReference type="InterPro" id="IPR013096">
    <property type="entry name" value="Cupin_2"/>
</dbReference>
<dbReference type="Gene3D" id="2.60.120.10">
    <property type="entry name" value="Jelly Rolls"/>
    <property type="match status" value="1"/>
</dbReference>
<keyword evidence="3" id="KW-1185">Reference proteome</keyword>
<protein>
    <submittedName>
        <fullName evidence="2">Mannose-6-phosphate isomerase-like protein (Cupin superfamily)</fullName>
    </submittedName>
</protein>
<dbReference type="Proteomes" id="UP001244427">
    <property type="component" value="Unassembled WGS sequence"/>
</dbReference>
<gene>
    <name evidence="2" type="ORF">QFZ53_003592</name>
</gene>